<proteinExistence type="predicted"/>
<dbReference type="EMBL" id="QEAP01000045">
    <property type="protein sequence ID" value="TPX76507.1"/>
    <property type="molecule type" value="Genomic_DNA"/>
</dbReference>
<dbReference type="GO" id="GO:0005576">
    <property type="term" value="C:extracellular region"/>
    <property type="evidence" value="ECO:0007669"/>
    <property type="project" value="InterPro"/>
</dbReference>
<dbReference type="InterPro" id="IPR000400">
    <property type="entry name" value="Glyco_hydro_46"/>
</dbReference>
<dbReference type="Gene3D" id="1.20.141.10">
    <property type="entry name" value="Chitosanase, subunit A, domain 1"/>
    <property type="match status" value="1"/>
</dbReference>
<evidence type="ECO:0000256" key="1">
    <source>
        <dbReference type="SAM" id="SignalP"/>
    </source>
</evidence>
<organism evidence="2 3">
    <name type="scientific">Chytriomyces confervae</name>
    <dbReference type="NCBI Taxonomy" id="246404"/>
    <lineage>
        <taxon>Eukaryota</taxon>
        <taxon>Fungi</taxon>
        <taxon>Fungi incertae sedis</taxon>
        <taxon>Chytridiomycota</taxon>
        <taxon>Chytridiomycota incertae sedis</taxon>
        <taxon>Chytridiomycetes</taxon>
        <taxon>Chytridiales</taxon>
        <taxon>Chytriomycetaceae</taxon>
        <taxon>Chytriomyces</taxon>
    </lineage>
</organism>
<feature type="chain" id="PRO_5021498293" evidence="1">
    <location>
        <begin position="18"/>
        <end position="307"/>
    </location>
</feature>
<keyword evidence="1" id="KW-0732">Signal</keyword>
<dbReference type="GO" id="GO:0016977">
    <property type="term" value="F:chitosanase activity"/>
    <property type="evidence" value="ECO:0007669"/>
    <property type="project" value="InterPro"/>
</dbReference>
<dbReference type="Gene3D" id="3.30.386.10">
    <property type="entry name" value="Chitosanase, subunit A, domain 2"/>
    <property type="match status" value="1"/>
</dbReference>
<dbReference type="SUPFAM" id="SSF53955">
    <property type="entry name" value="Lysozyme-like"/>
    <property type="match status" value="1"/>
</dbReference>
<evidence type="ECO:0000313" key="3">
    <source>
        <dbReference type="Proteomes" id="UP000320333"/>
    </source>
</evidence>
<gene>
    <name evidence="2" type="ORF">CcCBS67573_g02222</name>
</gene>
<reference evidence="2 3" key="1">
    <citation type="journal article" date="2019" name="Sci. Rep.">
        <title>Comparative genomics of chytrid fungi reveal insights into the obligate biotrophic and pathogenic lifestyle of Synchytrium endobioticum.</title>
        <authorList>
            <person name="van de Vossenberg B.T.L.H."/>
            <person name="Warris S."/>
            <person name="Nguyen H.D.T."/>
            <person name="van Gent-Pelzer M.P.E."/>
            <person name="Joly D.L."/>
            <person name="van de Geest H.C."/>
            <person name="Bonants P.J.M."/>
            <person name="Smith D.S."/>
            <person name="Levesque C.A."/>
            <person name="van der Lee T.A.J."/>
        </authorList>
    </citation>
    <scope>NUCLEOTIDE SEQUENCE [LARGE SCALE GENOMIC DNA]</scope>
    <source>
        <strain evidence="2 3">CBS 675.73</strain>
    </source>
</reference>
<keyword evidence="3" id="KW-1185">Reference proteome</keyword>
<dbReference type="GO" id="GO:0005975">
    <property type="term" value="P:carbohydrate metabolic process"/>
    <property type="evidence" value="ECO:0007669"/>
    <property type="project" value="InterPro"/>
</dbReference>
<dbReference type="Proteomes" id="UP000320333">
    <property type="component" value="Unassembled WGS sequence"/>
</dbReference>
<evidence type="ECO:0000313" key="2">
    <source>
        <dbReference type="EMBL" id="TPX76507.1"/>
    </source>
</evidence>
<feature type="signal peptide" evidence="1">
    <location>
        <begin position="1"/>
        <end position="17"/>
    </location>
</feature>
<dbReference type="Pfam" id="PF01374">
    <property type="entry name" value="Glyco_hydro_46"/>
    <property type="match status" value="1"/>
</dbReference>
<dbReference type="InterPro" id="IPR023346">
    <property type="entry name" value="Lysozyme-like_dom_sf"/>
</dbReference>
<dbReference type="OrthoDB" id="2105364at2759"/>
<protein>
    <submittedName>
        <fullName evidence="2">Chitosanase</fullName>
    </submittedName>
</protein>
<sequence>MRLHFLASLLFVHVVNTLPLKVEWREEQERAQDEQFATVQDMVGDATGDSLKIVGKRDSITPLMTDCQFSIMMQITAVAETSSTTGYGACDTLDDGQGISAGYIQFTSCHGSLQKVYKLYCDQKSNDLCTSDYESAISAAQGYGNCGSSNSGKNQAPGLDGFCDAWKKQASDDADDFAKAQFLVAKAGYFDTIVDSVSKYHVTTALGIAQMFDTAIQMGPGTVDTLADRTNQNVGNLEDGGVSEADWIKQYVYERKLEQINWGGAYVGTTARLQPFEELVAANDLNFDHNDVTITLYGSSYTLVAKC</sequence>
<dbReference type="AlphaFoldDB" id="A0A507FNB1"/>
<comment type="caution">
    <text evidence="2">The sequence shown here is derived from an EMBL/GenBank/DDBJ whole genome shotgun (WGS) entry which is preliminary data.</text>
</comment>
<name>A0A507FNB1_9FUNG</name>
<dbReference type="InterPro" id="IPR023099">
    <property type="entry name" value="Glyco_hydro_46_N"/>
</dbReference>
<accession>A0A507FNB1</accession>